<protein>
    <recommendedName>
        <fullName evidence="1">Large polyvalent protein associated domain-containing protein</fullName>
    </recommendedName>
</protein>
<dbReference type="AlphaFoldDB" id="A0A1Y4LVA4"/>
<name>A0A1Y4LVA4_9FIRM</name>
<feature type="domain" description="Large polyvalent protein associated" evidence="1">
    <location>
        <begin position="10"/>
        <end position="105"/>
    </location>
</feature>
<evidence type="ECO:0000313" key="2">
    <source>
        <dbReference type="EMBL" id="OUP60565.1"/>
    </source>
</evidence>
<organism evidence="2 3">
    <name type="scientific">Faecalitalea cylindroides</name>
    <dbReference type="NCBI Taxonomy" id="39483"/>
    <lineage>
        <taxon>Bacteria</taxon>
        <taxon>Bacillati</taxon>
        <taxon>Bacillota</taxon>
        <taxon>Erysipelotrichia</taxon>
        <taxon>Erysipelotrichales</taxon>
        <taxon>Erysipelotrichaceae</taxon>
        <taxon>Faecalitalea</taxon>
    </lineage>
</organism>
<dbReference type="EMBL" id="NFKM01000009">
    <property type="protein sequence ID" value="OUP60565.1"/>
    <property type="molecule type" value="Genomic_DNA"/>
</dbReference>
<sequence>MIDTIDALHKEKFEQWLLFGQHVLFTDIRISNDIIPKKIYKYELQENDCHPFETIMIGKHITVNFEGTILSYQPIQLDKDYYRLIDEAKDIEYLPSKSITLNQYTHKMTKNLISNKTR</sequence>
<proteinExistence type="predicted"/>
<dbReference type="Pfam" id="PF18843">
    <property type="entry name" value="LPD28"/>
    <property type="match status" value="1"/>
</dbReference>
<evidence type="ECO:0000259" key="1">
    <source>
        <dbReference type="Pfam" id="PF18843"/>
    </source>
</evidence>
<gene>
    <name evidence="2" type="ORF">B5F14_05495</name>
</gene>
<dbReference type="Proteomes" id="UP000195447">
    <property type="component" value="Unassembled WGS sequence"/>
</dbReference>
<comment type="caution">
    <text evidence="2">The sequence shown here is derived from an EMBL/GenBank/DDBJ whole genome shotgun (WGS) entry which is preliminary data.</text>
</comment>
<reference evidence="3" key="1">
    <citation type="submission" date="2017-04" db="EMBL/GenBank/DDBJ databases">
        <title>Function of individual gut microbiota members based on whole genome sequencing of pure cultures obtained from chicken caecum.</title>
        <authorList>
            <person name="Medvecky M."/>
            <person name="Cejkova D."/>
            <person name="Polansky O."/>
            <person name="Karasova D."/>
            <person name="Kubasova T."/>
            <person name="Cizek A."/>
            <person name="Rychlik I."/>
        </authorList>
    </citation>
    <scope>NUCLEOTIDE SEQUENCE [LARGE SCALE GENOMIC DNA]</scope>
    <source>
        <strain evidence="3">An178</strain>
    </source>
</reference>
<keyword evidence="3" id="KW-1185">Reference proteome</keyword>
<dbReference type="RefSeq" id="WP_087158584.1">
    <property type="nucleotide sequence ID" value="NZ_NFKM01000009.1"/>
</dbReference>
<evidence type="ECO:0000313" key="3">
    <source>
        <dbReference type="Proteomes" id="UP000195447"/>
    </source>
</evidence>
<accession>A0A1Y4LVA4</accession>
<dbReference type="InterPro" id="IPR040809">
    <property type="entry name" value="LPD28"/>
</dbReference>